<dbReference type="SUPFAM" id="SSF46894">
    <property type="entry name" value="C-terminal effector domain of the bipartite response regulators"/>
    <property type="match status" value="1"/>
</dbReference>
<gene>
    <name evidence="6" type="ORF">ACPOL_0821</name>
</gene>
<evidence type="ECO:0000313" key="7">
    <source>
        <dbReference type="Proteomes" id="UP000253606"/>
    </source>
</evidence>
<dbReference type="Proteomes" id="UP000253606">
    <property type="component" value="Chromosome"/>
</dbReference>
<reference evidence="6 7" key="1">
    <citation type="journal article" date="2018" name="Front. Microbiol.">
        <title>Hydrolytic Capabilities as a Key to Environmental Success: Chitinolytic and Cellulolytic Acidobacteria From Acidic Sub-arctic Soils and Boreal Peatlands.</title>
        <authorList>
            <person name="Belova S.E."/>
            <person name="Ravin N.V."/>
            <person name="Pankratov T.A."/>
            <person name="Rakitin A.L."/>
            <person name="Ivanova A.A."/>
            <person name="Beletsky A.V."/>
            <person name="Mardanov A.V."/>
            <person name="Sinninghe Damste J.S."/>
            <person name="Dedysh S.N."/>
        </authorList>
    </citation>
    <scope>NUCLEOTIDE SEQUENCE [LARGE SCALE GENOMIC DNA]</scope>
    <source>
        <strain evidence="6 7">SBC82</strain>
    </source>
</reference>
<dbReference type="InterPro" id="IPR058245">
    <property type="entry name" value="NreC/VraR/RcsB-like_REC"/>
</dbReference>
<organism evidence="6 7">
    <name type="scientific">Acidisarcina polymorpha</name>
    <dbReference type="NCBI Taxonomy" id="2211140"/>
    <lineage>
        <taxon>Bacteria</taxon>
        <taxon>Pseudomonadati</taxon>
        <taxon>Acidobacteriota</taxon>
        <taxon>Terriglobia</taxon>
        <taxon>Terriglobales</taxon>
        <taxon>Acidobacteriaceae</taxon>
        <taxon>Acidisarcina</taxon>
    </lineage>
</organism>
<dbReference type="PROSITE" id="PS00622">
    <property type="entry name" value="HTH_LUXR_1"/>
    <property type="match status" value="1"/>
</dbReference>
<dbReference type="Gene3D" id="3.40.50.2300">
    <property type="match status" value="1"/>
</dbReference>
<evidence type="ECO:0000256" key="3">
    <source>
        <dbReference type="PROSITE-ProRule" id="PRU00169"/>
    </source>
</evidence>
<dbReference type="PANTHER" id="PTHR43214:SF43">
    <property type="entry name" value="TWO-COMPONENT RESPONSE REGULATOR"/>
    <property type="match status" value="1"/>
</dbReference>
<dbReference type="EMBL" id="CP030840">
    <property type="protein sequence ID" value="AXC10180.1"/>
    <property type="molecule type" value="Genomic_DNA"/>
</dbReference>
<dbReference type="OrthoDB" id="9789465at2"/>
<dbReference type="PROSITE" id="PS50110">
    <property type="entry name" value="RESPONSE_REGULATORY"/>
    <property type="match status" value="1"/>
</dbReference>
<dbReference type="InterPro" id="IPR011006">
    <property type="entry name" value="CheY-like_superfamily"/>
</dbReference>
<name>A0A2Z5FTQ2_9BACT</name>
<dbReference type="SMART" id="SM00421">
    <property type="entry name" value="HTH_LUXR"/>
    <property type="match status" value="1"/>
</dbReference>
<evidence type="ECO:0000259" key="5">
    <source>
        <dbReference type="PROSITE" id="PS50110"/>
    </source>
</evidence>
<keyword evidence="2" id="KW-0238">DNA-binding</keyword>
<dbReference type="GO" id="GO:0003677">
    <property type="term" value="F:DNA binding"/>
    <property type="evidence" value="ECO:0007669"/>
    <property type="project" value="UniProtKB-KW"/>
</dbReference>
<dbReference type="KEGG" id="abas:ACPOL_0821"/>
<dbReference type="Pfam" id="PF00072">
    <property type="entry name" value="Response_reg"/>
    <property type="match status" value="1"/>
</dbReference>
<dbReference type="GO" id="GO:0006355">
    <property type="term" value="P:regulation of DNA-templated transcription"/>
    <property type="evidence" value="ECO:0007669"/>
    <property type="project" value="InterPro"/>
</dbReference>
<evidence type="ECO:0000256" key="1">
    <source>
        <dbReference type="ARBA" id="ARBA00022553"/>
    </source>
</evidence>
<dbReference type="PANTHER" id="PTHR43214">
    <property type="entry name" value="TWO-COMPONENT RESPONSE REGULATOR"/>
    <property type="match status" value="1"/>
</dbReference>
<evidence type="ECO:0000259" key="4">
    <source>
        <dbReference type="PROSITE" id="PS50043"/>
    </source>
</evidence>
<dbReference type="Pfam" id="PF00196">
    <property type="entry name" value="GerE"/>
    <property type="match status" value="1"/>
</dbReference>
<keyword evidence="7" id="KW-1185">Reference proteome</keyword>
<dbReference type="GO" id="GO:0000160">
    <property type="term" value="P:phosphorelay signal transduction system"/>
    <property type="evidence" value="ECO:0007669"/>
    <property type="project" value="InterPro"/>
</dbReference>
<protein>
    <submittedName>
        <fullName evidence="6">Two component transcriptional regulator, LuxR family</fullName>
    </submittedName>
</protein>
<evidence type="ECO:0000256" key="2">
    <source>
        <dbReference type="ARBA" id="ARBA00023125"/>
    </source>
</evidence>
<dbReference type="SMART" id="SM00448">
    <property type="entry name" value="REC"/>
    <property type="match status" value="1"/>
</dbReference>
<feature type="domain" description="Response regulatory" evidence="5">
    <location>
        <begin position="7"/>
        <end position="123"/>
    </location>
</feature>
<dbReference type="AlphaFoldDB" id="A0A2Z5FTQ2"/>
<dbReference type="CDD" id="cd06170">
    <property type="entry name" value="LuxR_C_like"/>
    <property type="match status" value="1"/>
</dbReference>
<evidence type="ECO:0000313" key="6">
    <source>
        <dbReference type="EMBL" id="AXC10180.1"/>
    </source>
</evidence>
<dbReference type="InterPro" id="IPR000792">
    <property type="entry name" value="Tscrpt_reg_LuxR_C"/>
</dbReference>
<dbReference type="SUPFAM" id="SSF52172">
    <property type="entry name" value="CheY-like"/>
    <property type="match status" value="1"/>
</dbReference>
<dbReference type="PROSITE" id="PS50043">
    <property type="entry name" value="HTH_LUXR_2"/>
    <property type="match status" value="1"/>
</dbReference>
<proteinExistence type="predicted"/>
<feature type="domain" description="HTH luxR-type" evidence="4">
    <location>
        <begin position="139"/>
        <end position="204"/>
    </location>
</feature>
<feature type="modified residue" description="4-aspartylphosphate" evidence="3">
    <location>
        <position position="58"/>
    </location>
</feature>
<dbReference type="InterPro" id="IPR039420">
    <property type="entry name" value="WalR-like"/>
</dbReference>
<dbReference type="RefSeq" id="WP_114205864.1">
    <property type="nucleotide sequence ID" value="NZ_CP030840.1"/>
</dbReference>
<dbReference type="InterPro" id="IPR001789">
    <property type="entry name" value="Sig_transdc_resp-reg_receiver"/>
</dbReference>
<dbReference type="CDD" id="cd17535">
    <property type="entry name" value="REC_NarL-like"/>
    <property type="match status" value="1"/>
</dbReference>
<accession>A0A2Z5FTQ2</accession>
<sequence length="208" mass="23115">MNQKPIRVFCVDDHPIVREGLAGILHLQADMELVGETGSGHEAIELYSPMQPDVLLLDLRLRDMTGYEVMEKIFTRFPKARVLVLTSLEGDADIERALALGASGYVVKGSGRDELVRAIRSVYAGKKHIPAEVAQRLAEHLASEKLTSRELEVLTQMARGKRNKEIGAELSIAEDTVKMHVKNILAKLEVNDRTEAVTIAMRRGILHL</sequence>
<dbReference type="InterPro" id="IPR016032">
    <property type="entry name" value="Sig_transdc_resp-reg_C-effctor"/>
</dbReference>
<dbReference type="PRINTS" id="PR00038">
    <property type="entry name" value="HTHLUXR"/>
</dbReference>
<keyword evidence="1 3" id="KW-0597">Phosphoprotein</keyword>